<organism evidence="2 3">
    <name type="scientific">Paenibacillus aceti</name>
    <dbReference type="NCBI Taxonomy" id="1820010"/>
    <lineage>
        <taxon>Bacteria</taxon>
        <taxon>Bacillati</taxon>
        <taxon>Bacillota</taxon>
        <taxon>Bacilli</taxon>
        <taxon>Bacillales</taxon>
        <taxon>Paenibacillaceae</taxon>
        <taxon>Paenibacillus</taxon>
    </lineage>
</organism>
<comment type="caution">
    <text evidence="2">The sequence shown here is derived from an EMBL/GenBank/DDBJ whole genome shotgun (WGS) entry which is preliminary data.</text>
</comment>
<proteinExistence type="predicted"/>
<dbReference type="InterPro" id="IPR024534">
    <property type="entry name" value="JetD_C"/>
</dbReference>
<feature type="domain" description="Wadjet protein JetD C-terminal" evidence="1">
    <location>
        <begin position="244"/>
        <end position="326"/>
    </location>
</feature>
<gene>
    <name evidence="2" type="ORF">GCM10010913_02020</name>
</gene>
<evidence type="ECO:0000259" key="1">
    <source>
        <dbReference type="Pfam" id="PF09983"/>
    </source>
</evidence>
<keyword evidence="3" id="KW-1185">Reference proteome</keyword>
<protein>
    <recommendedName>
        <fullName evidence="1">Wadjet protein JetD C-terminal domain-containing protein</fullName>
    </recommendedName>
</protein>
<reference evidence="3" key="1">
    <citation type="journal article" date="2019" name="Int. J. Syst. Evol. Microbiol.">
        <title>The Global Catalogue of Microorganisms (GCM) 10K type strain sequencing project: providing services to taxonomists for standard genome sequencing and annotation.</title>
        <authorList>
            <consortium name="The Broad Institute Genomics Platform"/>
            <consortium name="The Broad Institute Genome Sequencing Center for Infectious Disease"/>
            <person name="Wu L."/>
            <person name="Ma J."/>
        </authorList>
    </citation>
    <scope>NUCLEOTIDE SEQUENCE [LARGE SCALE GENOMIC DNA]</scope>
    <source>
        <strain evidence="3">CGMCC 1.15420</strain>
    </source>
</reference>
<dbReference type="EMBL" id="BMIW01000001">
    <property type="protein sequence ID" value="GGF84169.1"/>
    <property type="molecule type" value="Genomic_DNA"/>
</dbReference>
<accession>A0ABQ1VNP6</accession>
<dbReference type="Proteomes" id="UP000608420">
    <property type="component" value="Unassembled WGS sequence"/>
</dbReference>
<evidence type="ECO:0000313" key="3">
    <source>
        <dbReference type="Proteomes" id="UP000608420"/>
    </source>
</evidence>
<name>A0ABQ1VNP6_9BACL</name>
<dbReference type="Pfam" id="PF09983">
    <property type="entry name" value="JetD_C"/>
    <property type="match status" value="1"/>
</dbReference>
<evidence type="ECO:0000313" key="2">
    <source>
        <dbReference type="EMBL" id="GGF84169.1"/>
    </source>
</evidence>
<sequence>MKVNNCIIALIFSVSGSKGLNRCIFAFIPSLETWKVPLRKHYIFARMNVNGITQELWDGGTIMMKIKQMIEEHLDCIKKMTIELEELESLFVGVEVDSREFAEAVLDLERIGVLEAVKSAGRTMKPPTLAYRYRVNKQYLTEKHTIRLQQYRLELHPAIQLDSYFALPEQQFVQDRPWIDQIDHYLKMKGIPSSTVPAPERSFQLTGNEKWITDLGGYALLRRLGLWELLRIHPVSDPLMLAVNPSSLMEQSQSHSQCIHLIVENKTTFQALLPVLPSSSFSTLIYGCGNKITGNLDMFPLQYPVADREHYFLYFGDLDYEGIRIWYEGNKLWPLIPALPFYAACLVEPYVLGKTNQRRHDDAVEAFIQYFASDQQAQIENCLRSGGYYPQEKLTTQQLQQIWRNEEWKRWINLK</sequence>